<dbReference type="GO" id="GO:0036307">
    <property type="term" value="F:23S rRNA (adenine(2030)-N(6))-methyltransferase activity"/>
    <property type="evidence" value="ECO:0007669"/>
    <property type="project" value="UniProtKB-UniRule"/>
</dbReference>
<evidence type="ECO:0000313" key="5">
    <source>
        <dbReference type="EMBL" id="QBG36502.1"/>
    </source>
</evidence>
<dbReference type="InterPro" id="IPR002052">
    <property type="entry name" value="DNA_methylase_N6_adenine_CS"/>
</dbReference>
<dbReference type="PROSITE" id="PS00092">
    <property type="entry name" value="N6_MTASE"/>
    <property type="match status" value="1"/>
</dbReference>
<keyword evidence="4" id="KW-0698">rRNA processing</keyword>
<reference evidence="5 6" key="1">
    <citation type="submission" date="2018-12" db="EMBL/GenBank/DDBJ databases">
        <title>Complete genome of Litorilituus sediminis.</title>
        <authorList>
            <person name="Liu A."/>
            <person name="Rong J."/>
        </authorList>
    </citation>
    <scope>NUCLEOTIDE SEQUENCE [LARGE SCALE GENOMIC DNA]</scope>
    <source>
        <strain evidence="5 6">JCM 17549</strain>
    </source>
</reference>
<feature type="active site" description="Proton acceptor" evidence="4">
    <location>
        <position position="162"/>
    </location>
</feature>
<feature type="site" description="Interaction with substrate rRNA" evidence="4">
    <location>
        <position position="4"/>
    </location>
</feature>
<dbReference type="InterPro" id="IPR007473">
    <property type="entry name" value="RlmJ"/>
</dbReference>
<keyword evidence="2 4" id="KW-0808">Transferase</keyword>
<evidence type="ECO:0000256" key="3">
    <source>
        <dbReference type="ARBA" id="ARBA00022691"/>
    </source>
</evidence>
<keyword evidence="6" id="KW-1185">Reference proteome</keyword>
<feature type="binding site" evidence="4">
    <location>
        <position position="116"/>
    </location>
    <ligand>
        <name>S-adenosyl-L-methionine</name>
        <dbReference type="ChEBI" id="CHEBI:59789"/>
    </ligand>
</feature>
<dbReference type="GO" id="GO:0070475">
    <property type="term" value="P:rRNA base methylation"/>
    <property type="evidence" value="ECO:0007669"/>
    <property type="project" value="UniProtKB-UniRule"/>
</dbReference>
<feature type="binding site" evidence="4">
    <location>
        <position position="42"/>
    </location>
    <ligand>
        <name>S-adenosyl-L-methionine</name>
        <dbReference type="ChEBI" id="CHEBI:59789"/>
    </ligand>
</feature>
<proteinExistence type="inferred from homology"/>
<feature type="binding site" evidence="4">
    <location>
        <position position="162"/>
    </location>
    <ligand>
        <name>S-adenosyl-L-methionine</name>
        <dbReference type="ChEBI" id="CHEBI:59789"/>
    </ligand>
</feature>
<dbReference type="HAMAP" id="MF_00934">
    <property type="entry name" value="23SrRNA_methyltr_J"/>
    <property type="match status" value="1"/>
</dbReference>
<evidence type="ECO:0000313" key="6">
    <source>
        <dbReference type="Proteomes" id="UP000290244"/>
    </source>
</evidence>
<gene>
    <name evidence="4" type="primary">rlmJ</name>
    <name evidence="5" type="ORF">EMK97_12630</name>
</gene>
<organism evidence="5 6">
    <name type="scientific">Litorilituus sediminis</name>
    <dbReference type="NCBI Taxonomy" id="718192"/>
    <lineage>
        <taxon>Bacteria</taxon>
        <taxon>Pseudomonadati</taxon>
        <taxon>Pseudomonadota</taxon>
        <taxon>Gammaproteobacteria</taxon>
        <taxon>Alteromonadales</taxon>
        <taxon>Colwelliaceae</taxon>
        <taxon>Litorilituus</taxon>
    </lineage>
</organism>
<comment type="function">
    <text evidence="4">Specifically methylates the adenine in position 2030 of 23S rRNA.</text>
</comment>
<dbReference type="SUPFAM" id="SSF53335">
    <property type="entry name" value="S-adenosyl-L-methionine-dependent methyltransferases"/>
    <property type="match status" value="1"/>
</dbReference>
<dbReference type="AlphaFoldDB" id="A0A4P6PA61"/>
<keyword evidence="3 4" id="KW-0949">S-adenosyl-L-methionine</keyword>
<dbReference type="Pfam" id="PF04378">
    <property type="entry name" value="RsmJ"/>
    <property type="match status" value="1"/>
</dbReference>
<dbReference type="Proteomes" id="UP000290244">
    <property type="component" value="Chromosome"/>
</dbReference>
<dbReference type="GO" id="GO:0005829">
    <property type="term" value="C:cytosol"/>
    <property type="evidence" value="ECO:0007669"/>
    <property type="project" value="TreeGrafter"/>
</dbReference>
<dbReference type="PANTHER" id="PTHR37426:SF1">
    <property type="entry name" value="RIBOSOMAL RNA LARGE SUBUNIT METHYLTRANSFERASE J"/>
    <property type="match status" value="1"/>
</dbReference>
<keyword evidence="4" id="KW-0694">RNA-binding</keyword>
<name>A0A4P6PA61_9GAMM</name>
<sequence length="278" mass="32358">MLSYRHSFHAGNFADVIKHIVLVEILEHLIKKDSPFDYIDTHSGAGIYDLWNPDSQKLQEYTEGVGKLDFNELPELEKYYQVIRSLNKFDAIDIYPGSPSIANFYLRRQDRGWLFELHPKDYDLLSNNFSDKKNMRVHHKDGYDGLNALVPPISRRGLVLIDPSYEIKSEYHLVIDRVIKAHKKFSNGIYAIWYPVVDRHSITRMEEELIKSGIRDIQRFELGISDDSSQRGMTSSGMIVINPPWRLFEKMSQLLPKIASIITQVNRPIYKCEIIVDE</sequence>
<comment type="catalytic activity">
    <reaction evidence="4">
        <text>adenosine(2030) in 23S rRNA + S-adenosyl-L-methionine = N(6)-methyladenosine(2030) in 23S rRNA + S-adenosyl-L-homocysteine + H(+)</text>
        <dbReference type="Rhea" id="RHEA:43736"/>
        <dbReference type="Rhea" id="RHEA-COMP:10668"/>
        <dbReference type="Rhea" id="RHEA-COMP:10669"/>
        <dbReference type="ChEBI" id="CHEBI:15378"/>
        <dbReference type="ChEBI" id="CHEBI:57856"/>
        <dbReference type="ChEBI" id="CHEBI:59789"/>
        <dbReference type="ChEBI" id="CHEBI:74411"/>
        <dbReference type="ChEBI" id="CHEBI:74449"/>
        <dbReference type="EC" id="2.1.1.266"/>
    </reaction>
</comment>
<dbReference type="PANTHER" id="PTHR37426">
    <property type="entry name" value="RIBOSOMAL RNA LARGE SUBUNIT METHYLTRANSFERASE J"/>
    <property type="match status" value="1"/>
</dbReference>
<evidence type="ECO:0000256" key="4">
    <source>
        <dbReference type="HAMAP-Rule" id="MF_00934"/>
    </source>
</evidence>
<evidence type="ECO:0000256" key="2">
    <source>
        <dbReference type="ARBA" id="ARBA00022679"/>
    </source>
</evidence>
<dbReference type="RefSeq" id="WP_130602712.1">
    <property type="nucleotide sequence ID" value="NZ_CP034759.1"/>
</dbReference>
<dbReference type="EMBL" id="CP034759">
    <property type="protein sequence ID" value="QBG36502.1"/>
    <property type="molecule type" value="Genomic_DNA"/>
</dbReference>
<feature type="binding site" evidence="4">
    <location>
        <begin position="141"/>
        <end position="142"/>
    </location>
    <ligand>
        <name>S-adenosyl-L-methionine</name>
        <dbReference type="ChEBI" id="CHEBI:59789"/>
    </ligand>
</feature>
<feature type="binding site" evidence="4">
    <location>
        <position position="19"/>
    </location>
    <ligand>
        <name>S-adenosyl-L-methionine</name>
        <dbReference type="ChEBI" id="CHEBI:59789"/>
    </ligand>
</feature>
<comment type="subunit">
    <text evidence="4">Monomer.</text>
</comment>
<accession>A0A4P6PA61</accession>
<dbReference type="InterPro" id="IPR029063">
    <property type="entry name" value="SAM-dependent_MTases_sf"/>
</dbReference>
<dbReference type="Gene3D" id="3.40.50.150">
    <property type="entry name" value="Vaccinia Virus protein VP39"/>
    <property type="match status" value="1"/>
</dbReference>
<keyword evidence="1 4" id="KW-0489">Methyltransferase</keyword>
<dbReference type="EC" id="2.1.1.266" evidence="4"/>
<protein>
    <recommendedName>
        <fullName evidence="4">Ribosomal RNA large subunit methyltransferase J</fullName>
        <ecNumber evidence="4">2.1.1.266</ecNumber>
    </recommendedName>
    <alternativeName>
        <fullName evidence="4">23S rRNA (adenine(2030)-N6)-methyltransferase</fullName>
    </alternativeName>
    <alternativeName>
        <fullName evidence="4">23S rRNA m6A2030 methyltransferase</fullName>
    </alternativeName>
</protein>
<dbReference type="KEGG" id="lsd:EMK97_12630"/>
<comment type="similarity">
    <text evidence="4">Belongs to the RlmJ family.</text>
</comment>
<evidence type="ECO:0000256" key="1">
    <source>
        <dbReference type="ARBA" id="ARBA00022603"/>
    </source>
</evidence>
<dbReference type="OrthoDB" id="9791274at2"/>
<feature type="binding site" evidence="4">
    <location>
        <position position="98"/>
    </location>
    <ligand>
        <name>S-adenosyl-L-methionine</name>
        <dbReference type="ChEBI" id="CHEBI:59789"/>
    </ligand>
</feature>
<dbReference type="GO" id="GO:0003723">
    <property type="term" value="F:RNA binding"/>
    <property type="evidence" value="ECO:0007669"/>
    <property type="project" value="UniProtKB-UniRule"/>
</dbReference>